<dbReference type="InterPro" id="IPR002740">
    <property type="entry name" value="EVE_domain"/>
</dbReference>
<dbReference type="SUPFAM" id="SSF88697">
    <property type="entry name" value="PUA domain-like"/>
    <property type="match status" value="1"/>
</dbReference>
<accession>A0A095SF55</accession>
<evidence type="ECO:0000259" key="1">
    <source>
        <dbReference type="Pfam" id="PF01878"/>
    </source>
</evidence>
<evidence type="ECO:0000313" key="2">
    <source>
        <dbReference type="EMBL" id="KGD63251.1"/>
    </source>
</evidence>
<dbReference type="PANTHER" id="PTHR14087:SF7">
    <property type="entry name" value="THYMOCYTE NUCLEAR PROTEIN 1"/>
    <property type="match status" value="1"/>
</dbReference>
<proteinExistence type="predicted"/>
<dbReference type="InterPro" id="IPR015947">
    <property type="entry name" value="PUA-like_sf"/>
</dbReference>
<dbReference type="AlphaFoldDB" id="A0A095SF55"/>
<dbReference type="InterPro" id="IPR047197">
    <property type="entry name" value="THYN1-like_EVE"/>
</dbReference>
<evidence type="ECO:0000313" key="3">
    <source>
        <dbReference type="Proteomes" id="UP000029444"/>
    </source>
</evidence>
<keyword evidence="3" id="KW-1185">Reference proteome</keyword>
<dbReference type="OrthoDB" id="9791347at2"/>
<dbReference type="eggNOG" id="COG2947">
    <property type="taxonomic scope" value="Bacteria"/>
</dbReference>
<dbReference type="PATRIC" id="fig|1177154.3.peg.3534"/>
<dbReference type="Proteomes" id="UP000029444">
    <property type="component" value="Unassembled WGS sequence"/>
</dbReference>
<dbReference type="RefSeq" id="WP_035234961.1">
    <property type="nucleotide sequence ID" value="NZ_ARXV01000020.1"/>
</dbReference>
<dbReference type="STRING" id="1177154.Y5S_03526"/>
<dbReference type="InterPro" id="IPR052181">
    <property type="entry name" value="5hmC_binding"/>
</dbReference>
<name>A0A095SF55_9GAMM</name>
<feature type="domain" description="EVE" evidence="1">
    <location>
        <begin position="5"/>
        <end position="151"/>
    </location>
</feature>
<sequence length="160" mass="18263">MSKATWLLKTEPDVFSIHDLEGAANQTAGWDGVRNYQARNRLRDEIQEGDRVLIYHSSCAKPAIVGEAIVTRAAYPDPTQFLPEHPAYDARSSREAPRWYQIDVRFVRHYSNPVTLSQLKQDAEFADMELVVRPRLSVQKVSERQYTLVLSLCQPMDVSA</sequence>
<dbReference type="PANTHER" id="PTHR14087">
    <property type="entry name" value="THYMOCYTE NUCLEAR PROTEIN 1"/>
    <property type="match status" value="1"/>
</dbReference>
<dbReference type="Gene3D" id="3.10.590.10">
    <property type="entry name" value="ph1033 like domains"/>
    <property type="match status" value="1"/>
</dbReference>
<dbReference type="Pfam" id="PF01878">
    <property type="entry name" value="EVE"/>
    <property type="match status" value="1"/>
</dbReference>
<comment type="caution">
    <text evidence="2">The sequence shown here is derived from an EMBL/GenBank/DDBJ whole genome shotgun (WGS) entry which is preliminary data.</text>
</comment>
<protein>
    <recommendedName>
        <fullName evidence="1">EVE domain-containing protein</fullName>
    </recommendedName>
</protein>
<organism evidence="2 3">
    <name type="scientific">Alcanivorax nanhaiticus</name>
    <dbReference type="NCBI Taxonomy" id="1177154"/>
    <lineage>
        <taxon>Bacteria</taxon>
        <taxon>Pseudomonadati</taxon>
        <taxon>Pseudomonadota</taxon>
        <taxon>Gammaproteobacteria</taxon>
        <taxon>Oceanospirillales</taxon>
        <taxon>Alcanivoracaceae</taxon>
        <taxon>Alcanivorax</taxon>
    </lineage>
</organism>
<reference evidence="2 3" key="1">
    <citation type="submission" date="2012-09" db="EMBL/GenBank/DDBJ databases">
        <title>Genome Sequence of alkane-degrading Bacterium Alcanivorax sp. 19-m-6.</title>
        <authorList>
            <person name="Lai Q."/>
            <person name="Shao Z."/>
        </authorList>
    </citation>
    <scope>NUCLEOTIDE SEQUENCE [LARGE SCALE GENOMIC DNA]</scope>
    <source>
        <strain evidence="2 3">19-m-6</strain>
    </source>
</reference>
<dbReference type="CDD" id="cd21133">
    <property type="entry name" value="EVE"/>
    <property type="match status" value="1"/>
</dbReference>
<dbReference type="EMBL" id="ARXV01000020">
    <property type="protein sequence ID" value="KGD63251.1"/>
    <property type="molecule type" value="Genomic_DNA"/>
</dbReference>
<gene>
    <name evidence="2" type="ORF">Y5S_03526</name>
</gene>